<accession>A4SA67</accession>
<name>A4SA67_OSTLU</name>
<dbReference type="KEGG" id="olu:OSTLU_28447"/>
<reference evidence="1 2" key="1">
    <citation type="journal article" date="2007" name="Proc. Natl. Acad. Sci. U.S.A.">
        <title>The tiny eukaryote Ostreococcus provides genomic insights into the paradox of plankton speciation.</title>
        <authorList>
            <person name="Palenik B."/>
            <person name="Grimwood J."/>
            <person name="Aerts A."/>
            <person name="Rouze P."/>
            <person name="Salamov A."/>
            <person name="Putnam N."/>
            <person name="Dupont C."/>
            <person name="Jorgensen R."/>
            <person name="Derelle E."/>
            <person name="Rombauts S."/>
            <person name="Zhou K."/>
            <person name="Otillar R."/>
            <person name="Merchant S.S."/>
            <person name="Podell S."/>
            <person name="Gaasterland T."/>
            <person name="Napoli C."/>
            <person name="Gendler K."/>
            <person name="Manuell A."/>
            <person name="Tai V."/>
            <person name="Vallon O."/>
            <person name="Piganeau G."/>
            <person name="Jancek S."/>
            <person name="Heijde M."/>
            <person name="Jabbari K."/>
            <person name="Bowler C."/>
            <person name="Lohr M."/>
            <person name="Robbens S."/>
            <person name="Werner G."/>
            <person name="Dubchak I."/>
            <person name="Pazour G.J."/>
            <person name="Ren Q."/>
            <person name="Paulsen I."/>
            <person name="Delwiche C."/>
            <person name="Schmutz J."/>
            <person name="Rokhsar D."/>
            <person name="Van de Peer Y."/>
            <person name="Moreau H."/>
            <person name="Grigoriev I.V."/>
        </authorList>
    </citation>
    <scope>NUCLEOTIDE SEQUENCE [LARGE SCALE GENOMIC DNA]</scope>
    <source>
        <strain evidence="1 2">CCE9901</strain>
    </source>
</reference>
<dbReference type="HOGENOM" id="CLU_2965109_0_0_1"/>
<dbReference type="GeneID" id="5006384"/>
<evidence type="ECO:0000313" key="1">
    <source>
        <dbReference type="EMBL" id="ABP00644.1"/>
    </source>
</evidence>
<dbReference type="Gramene" id="ABP00644">
    <property type="protein sequence ID" value="ABP00644"/>
    <property type="gene ID" value="OSTLU_28447"/>
</dbReference>
<evidence type="ECO:0000313" key="2">
    <source>
        <dbReference type="Proteomes" id="UP000001568"/>
    </source>
</evidence>
<dbReference type="Proteomes" id="UP000001568">
    <property type="component" value="Chromosome 18"/>
</dbReference>
<organism evidence="1 2">
    <name type="scientific">Ostreococcus lucimarinus (strain CCE9901)</name>
    <dbReference type="NCBI Taxonomy" id="436017"/>
    <lineage>
        <taxon>Eukaryota</taxon>
        <taxon>Viridiplantae</taxon>
        <taxon>Chlorophyta</taxon>
        <taxon>Mamiellophyceae</taxon>
        <taxon>Mamiellales</taxon>
        <taxon>Bathycoccaceae</taxon>
        <taxon>Ostreococcus</taxon>
    </lineage>
</organism>
<protein>
    <submittedName>
        <fullName evidence="1">Uncharacterized protein</fullName>
    </submittedName>
</protein>
<gene>
    <name evidence="1" type="ORF">OSTLU_28447</name>
</gene>
<sequence length="59" mass="6783">MIALSECVSADELTCANIDIVLRFLKADSFQAVFTLQKQIYAAAFWTIRNLRTLYRILI</sequence>
<dbReference type="EMBL" id="CP000598">
    <property type="protein sequence ID" value="ABP00644.1"/>
    <property type="molecule type" value="Genomic_DNA"/>
</dbReference>
<dbReference type="AlphaFoldDB" id="A4SA67"/>
<dbReference type="RefSeq" id="XP_001422327.1">
    <property type="nucleotide sequence ID" value="XM_001422290.1"/>
</dbReference>
<keyword evidence="2" id="KW-1185">Reference proteome</keyword>
<proteinExistence type="predicted"/>